<accession>A0A1L7XVW5</accession>
<feature type="region of interest" description="Disordered" evidence="1">
    <location>
        <begin position="145"/>
        <end position="222"/>
    </location>
</feature>
<dbReference type="AlphaFoldDB" id="A0A1L7XVW5"/>
<gene>
    <name evidence="2" type="ORF">PAC_19057</name>
</gene>
<organism evidence="2 3">
    <name type="scientific">Phialocephala subalpina</name>
    <dbReference type="NCBI Taxonomy" id="576137"/>
    <lineage>
        <taxon>Eukaryota</taxon>
        <taxon>Fungi</taxon>
        <taxon>Dikarya</taxon>
        <taxon>Ascomycota</taxon>
        <taxon>Pezizomycotina</taxon>
        <taxon>Leotiomycetes</taxon>
        <taxon>Helotiales</taxon>
        <taxon>Mollisiaceae</taxon>
        <taxon>Phialocephala</taxon>
        <taxon>Phialocephala fortinii species complex</taxon>
    </lineage>
</organism>
<feature type="compositionally biased region" description="Polar residues" evidence="1">
    <location>
        <begin position="190"/>
        <end position="210"/>
    </location>
</feature>
<evidence type="ECO:0000313" key="3">
    <source>
        <dbReference type="Proteomes" id="UP000184330"/>
    </source>
</evidence>
<feature type="compositionally biased region" description="Basic and acidic residues" evidence="1">
    <location>
        <begin position="211"/>
        <end position="220"/>
    </location>
</feature>
<protein>
    <submittedName>
        <fullName evidence="2">Uncharacterized protein</fullName>
    </submittedName>
</protein>
<feature type="region of interest" description="Disordered" evidence="1">
    <location>
        <begin position="238"/>
        <end position="270"/>
    </location>
</feature>
<dbReference type="Proteomes" id="UP000184330">
    <property type="component" value="Unassembled WGS sequence"/>
</dbReference>
<evidence type="ECO:0000256" key="1">
    <source>
        <dbReference type="SAM" id="MobiDB-lite"/>
    </source>
</evidence>
<name>A0A1L7XVW5_9HELO</name>
<proteinExistence type="predicted"/>
<feature type="compositionally biased region" description="Acidic residues" evidence="1">
    <location>
        <begin position="176"/>
        <end position="185"/>
    </location>
</feature>
<feature type="region of interest" description="Disordered" evidence="1">
    <location>
        <begin position="283"/>
        <end position="315"/>
    </location>
</feature>
<dbReference type="EMBL" id="FJOG01000066">
    <property type="protein sequence ID" value="CZR69157.1"/>
    <property type="molecule type" value="Genomic_DNA"/>
</dbReference>
<keyword evidence="3" id="KW-1185">Reference proteome</keyword>
<feature type="compositionally biased region" description="Polar residues" evidence="1">
    <location>
        <begin position="240"/>
        <end position="261"/>
    </location>
</feature>
<sequence>MDSITFYILPGSVSQPSRSSASRGPAATSLARSVATIAKMTDLAQRQRDRGDSLIPKQGNSRGAGNCLSDDDTADEFPTLKQCVVDAKKNSFLVNAELSSSGNARCQNQKHSSVWCRNSIYDDVIWMGDDDSDIASQIDSELDADSISEDADQGPRGGQTLGSGTTPPSNRPVIDRDEDETNDNDDVVHNGNSISCQARELQPNTEFTADSTKHVGRENADEPGDYFFDVFAEEYERGASNIQPKQPNNSVVPSRSSTLSAKPSERKKTSARIARISAFCKEVMSSSSTTSKNLKSPDAGEAHQDKAITNPNKLW</sequence>
<reference evidence="2 3" key="1">
    <citation type="submission" date="2016-03" db="EMBL/GenBank/DDBJ databases">
        <authorList>
            <person name="Ploux O."/>
        </authorList>
    </citation>
    <scope>NUCLEOTIDE SEQUENCE [LARGE SCALE GENOMIC DNA]</scope>
    <source>
        <strain evidence="2 3">UAMH 11012</strain>
    </source>
</reference>
<evidence type="ECO:0000313" key="2">
    <source>
        <dbReference type="EMBL" id="CZR69157.1"/>
    </source>
</evidence>
<feature type="region of interest" description="Disordered" evidence="1">
    <location>
        <begin position="41"/>
        <end position="69"/>
    </location>
</feature>